<accession>A0A0F6RBY9</accession>
<sequence length="648" mass="74035">MKILKAFVLSFLLLPITSIAQLTVEDFFKYSQADSLRLSPDGKYLAVRGEATGKKEVYILDRETKEIKQRFFFPQDFEAGSFFWASDKRLVVSQNKKVGPLDLPARTGYYFAGDVDGTKKYQIWPPRNKAGAGTSLPRGFRVVDTLDSDEDKVLAIMYERNYPALFEFDIYSSRYKKLETGAVKNGNLLIGSDKKAYVSIGLADEDDDLIVLYLKNSSGEWEKFEEFKRENGMINPIQVYDNDSKLMVFSDRNEQGSGIYSIDLSTKEMSLVHKLEGDADVEGYIYDYQYDNPQVVGVERLPNYPETSFFNTENRAYKIQSSLEAAFPDKVVDIGQPTRDNRFSIVKVSNDQDAGTFYLYDAKNNKLSFEMKALPWIKTEELGLRHPISFKARDGLEIRGYLTLPKGKEKNLPMVVLVHGGPYGPYDRWNYDPEAHYYAYNGYAVLQVNYRGSGGRGRSFQYDHYKKMGREMQDDLTDATLWAVEKGIADKDRICIAGASYGAYAALMGVVKEPDLYQCAIGYAGAYDIKVFKYSDIYERETGREFLNEAWGYDNEEFAYERSPVNFVDKIKANLLIVHGTGDRRTPIEHYEVLTEKLDEANIPYQSLVKPNEGHGFADEENRIEAYTKMLNFLNQNLKTKVTTSRVD</sequence>
<dbReference type="GO" id="GO:0006508">
    <property type="term" value="P:proteolysis"/>
    <property type="evidence" value="ECO:0007669"/>
    <property type="project" value="InterPro"/>
</dbReference>
<feature type="signal peptide" evidence="2">
    <location>
        <begin position="1"/>
        <end position="20"/>
    </location>
</feature>
<evidence type="ECO:0000259" key="3">
    <source>
        <dbReference type="Pfam" id="PF00326"/>
    </source>
</evidence>
<dbReference type="InterPro" id="IPR029058">
    <property type="entry name" value="AB_hydrolase_fold"/>
</dbReference>
<dbReference type="SUPFAM" id="SSF53474">
    <property type="entry name" value="alpha/beta-Hydrolases"/>
    <property type="match status" value="1"/>
</dbReference>
<organism evidence="4 5">
    <name type="scientific">Kangiella geojedonensis</name>
    <dbReference type="NCBI Taxonomy" id="914150"/>
    <lineage>
        <taxon>Bacteria</taxon>
        <taxon>Pseudomonadati</taxon>
        <taxon>Pseudomonadota</taxon>
        <taxon>Gammaproteobacteria</taxon>
        <taxon>Kangiellales</taxon>
        <taxon>Kangiellaceae</taxon>
        <taxon>Kangiella</taxon>
    </lineage>
</organism>
<evidence type="ECO:0000256" key="2">
    <source>
        <dbReference type="SAM" id="SignalP"/>
    </source>
</evidence>
<dbReference type="InterPro" id="IPR001375">
    <property type="entry name" value="Peptidase_S9_cat"/>
</dbReference>
<dbReference type="PATRIC" id="fig|914150.5.peg.1008"/>
<dbReference type="Pfam" id="PF00326">
    <property type="entry name" value="Peptidase_S9"/>
    <property type="match status" value="1"/>
</dbReference>
<dbReference type="PANTHER" id="PTHR42776">
    <property type="entry name" value="SERINE PEPTIDASE S9 FAMILY MEMBER"/>
    <property type="match status" value="1"/>
</dbReference>
<proteinExistence type="predicted"/>
<gene>
    <name evidence="4" type="ORF">TQ33_0994</name>
</gene>
<name>A0A0F6RBY9_9GAMM</name>
<evidence type="ECO:0000313" key="4">
    <source>
        <dbReference type="EMBL" id="AKE51958.1"/>
    </source>
</evidence>
<dbReference type="Gene3D" id="3.40.50.1820">
    <property type="entry name" value="alpha/beta hydrolase"/>
    <property type="match status" value="1"/>
</dbReference>
<dbReference type="SUPFAM" id="SSF82171">
    <property type="entry name" value="DPP6 N-terminal domain-like"/>
    <property type="match status" value="1"/>
</dbReference>
<dbReference type="AlphaFoldDB" id="A0A0F6RBY9"/>
<dbReference type="OrthoDB" id="4269629at2"/>
<dbReference type="InterPro" id="IPR011042">
    <property type="entry name" value="6-blade_b-propeller_TolB-like"/>
</dbReference>
<evidence type="ECO:0000313" key="5">
    <source>
        <dbReference type="Proteomes" id="UP000034071"/>
    </source>
</evidence>
<reference evidence="4 5" key="1">
    <citation type="submission" date="2015-02" db="EMBL/GenBank/DDBJ databases">
        <title>Complete genome sequence of Kangiella geojedonensis strain YCS-5T.</title>
        <authorList>
            <person name="Kim K.M."/>
        </authorList>
    </citation>
    <scope>NUCLEOTIDE SEQUENCE [LARGE SCALE GENOMIC DNA]</scope>
    <source>
        <strain evidence="4 5">YCS-5</strain>
    </source>
</reference>
<dbReference type="RefSeq" id="WP_052735209.1">
    <property type="nucleotide sequence ID" value="NZ_CP010975.1"/>
</dbReference>
<dbReference type="Proteomes" id="UP000034071">
    <property type="component" value="Chromosome"/>
</dbReference>
<evidence type="ECO:0000256" key="1">
    <source>
        <dbReference type="ARBA" id="ARBA00022801"/>
    </source>
</evidence>
<keyword evidence="5" id="KW-1185">Reference proteome</keyword>
<feature type="domain" description="Peptidase S9 prolyl oligopeptidase catalytic" evidence="3">
    <location>
        <begin position="429"/>
        <end position="639"/>
    </location>
</feature>
<keyword evidence="2" id="KW-0732">Signal</keyword>
<dbReference type="STRING" id="914150.TQ33_0994"/>
<dbReference type="EMBL" id="CP010975">
    <property type="protein sequence ID" value="AKE51958.1"/>
    <property type="molecule type" value="Genomic_DNA"/>
</dbReference>
<feature type="chain" id="PRO_5002509239" description="Peptidase S9 prolyl oligopeptidase catalytic domain-containing protein" evidence="2">
    <location>
        <begin position="21"/>
        <end position="648"/>
    </location>
</feature>
<protein>
    <recommendedName>
        <fullName evidence="3">Peptidase S9 prolyl oligopeptidase catalytic domain-containing protein</fullName>
    </recommendedName>
</protein>
<dbReference type="PANTHER" id="PTHR42776:SF27">
    <property type="entry name" value="DIPEPTIDYL PEPTIDASE FAMILY MEMBER 6"/>
    <property type="match status" value="1"/>
</dbReference>
<keyword evidence="1" id="KW-0378">Hydrolase</keyword>
<dbReference type="KEGG" id="kge:TQ33_0994"/>
<dbReference type="Gene3D" id="2.120.10.30">
    <property type="entry name" value="TolB, C-terminal domain"/>
    <property type="match status" value="1"/>
</dbReference>
<dbReference type="GO" id="GO:0004252">
    <property type="term" value="F:serine-type endopeptidase activity"/>
    <property type="evidence" value="ECO:0007669"/>
    <property type="project" value="TreeGrafter"/>
</dbReference>
<dbReference type="HOGENOM" id="CLU_008615_3_1_6"/>